<reference evidence="6" key="1">
    <citation type="journal article" date="2011" name="J. Bacteriol.">
        <title>Genome sequences of eight morphologically diverse alphaproteobacteria.</title>
        <authorList>
            <consortium name="US DOE Joint Genome Institute"/>
            <person name="Brown P.J."/>
            <person name="Kysela D.T."/>
            <person name="Buechlein A."/>
            <person name="Hemmerich C."/>
            <person name="Brun Y.V."/>
        </authorList>
    </citation>
    <scope>NUCLEOTIDE SEQUENCE [LARGE SCALE GENOMIC DNA]</scope>
    <source>
        <strain evidence="6">ATCC 51888 / DSM 1869 / NCIB 11706 / TK 0415</strain>
    </source>
</reference>
<evidence type="ECO:0000256" key="3">
    <source>
        <dbReference type="HAMAP-Rule" id="MF_00298"/>
    </source>
</evidence>
<dbReference type="EMBL" id="CP002083">
    <property type="protein sequence ID" value="ADJ25200.1"/>
    <property type="molecule type" value="Genomic_DNA"/>
</dbReference>
<dbReference type="GO" id="GO:0034432">
    <property type="term" value="F:bis(5'-adenosyl)-pentaphosphatase activity"/>
    <property type="evidence" value="ECO:0007669"/>
    <property type="project" value="TreeGrafter"/>
</dbReference>
<proteinExistence type="inferred from homology"/>
<dbReference type="Proteomes" id="UP000002033">
    <property type="component" value="Chromosome"/>
</dbReference>
<dbReference type="PROSITE" id="PS00893">
    <property type="entry name" value="NUDIX_BOX"/>
    <property type="match status" value="1"/>
</dbReference>
<dbReference type="RefSeq" id="WP_013217359.1">
    <property type="nucleotide sequence ID" value="NC_014313.1"/>
</dbReference>
<dbReference type="InterPro" id="IPR000086">
    <property type="entry name" value="NUDIX_hydrolase_dom"/>
</dbReference>
<dbReference type="Gene3D" id="3.90.79.10">
    <property type="entry name" value="Nucleoside Triphosphate Pyrophosphohydrolase"/>
    <property type="match status" value="1"/>
</dbReference>
<keyword evidence="2 3" id="KW-0378">Hydrolase</keyword>
<evidence type="ECO:0000256" key="2">
    <source>
        <dbReference type="ARBA" id="ARBA00022801"/>
    </source>
</evidence>
<evidence type="ECO:0000259" key="4">
    <source>
        <dbReference type="PROSITE" id="PS51462"/>
    </source>
</evidence>
<accession>D8JXL9</accession>
<dbReference type="PANTHER" id="PTHR11839:SF22">
    <property type="entry name" value="NUDIX HYDROLASE 26, CHLOROPLASTIC"/>
    <property type="match status" value="1"/>
</dbReference>
<name>D8JXL9_HYPDA</name>
<dbReference type="KEGG" id="hdn:Hden_3407"/>
<dbReference type="GO" id="GO:0019693">
    <property type="term" value="P:ribose phosphate metabolic process"/>
    <property type="evidence" value="ECO:0007669"/>
    <property type="project" value="TreeGrafter"/>
</dbReference>
<dbReference type="GO" id="GO:0006753">
    <property type="term" value="P:nucleoside phosphate metabolic process"/>
    <property type="evidence" value="ECO:0007669"/>
    <property type="project" value="TreeGrafter"/>
</dbReference>
<feature type="domain" description="Nudix hydrolase" evidence="4">
    <location>
        <begin position="16"/>
        <end position="166"/>
    </location>
</feature>
<dbReference type="PROSITE" id="PS51462">
    <property type="entry name" value="NUDIX"/>
    <property type="match status" value="1"/>
</dbReference>
<evidence type="ECO:0000313" key="6">
    <source>
        <dbReference type="Proteomes" id="UP000002033"/>
    </source>
</evidence>
<dbReference type="InterPro" id="IPR020084">
    <property type="entry name" value="NUDIX_hydrolase_CS"/>
</dbReference>
<dbReference type="CDD" id="cd03671">
    <property type="entry name" value="NUDIX_Ap4A_hydrolase_plant_like"/>
    <property type="match status" value="1"/>
</dbReference>
<dbReference type="PANTHER" id="PTHR11839">
    <property type="entry name" value="UDP/ADP-SUGAR PYROPHOSPHATASE"/>
    <property type="match status" value="1"/>
</dbReference>
<comment type="cofactor">
    <cofactor evidence="1">
        <name>Mg(2+)</name>
        <dbReference type="ChEBI" id="CHEBI:18420"/>
    </cofactor>
</comment>
<organism evidence="5 6">
    <name type="scientific">Hyphomicrobium denitrificans (strain ATCC 51888 / DSM 1869 / NCIMB 11706 / TK 0415)</name>
    <dbReference type="NCBI Taxonomy" id="582899"/>
    <lineage>
        <taxon>Bacteria</taxon>
        <taxon>Pseudomonadati</taxon>
        <taxon>Pseudomonadota</taxon>
        <taxon>Alphaproteobacteria</taxon>
        <taxon>Hyphomicrobiales</taxon>
        <taxon>Hyphomicrobiaceae</taxon>
        <taxon>Hyphomicrobium</taxon>
    </lineage>
</organism>
<dbReference type="OrthoDB" id="9816040at2"/>
<evidence type="ECO:0000313" key="5">
    <source>
        <dbReference type="EMBL" id="ADJ25200.1"/>
    </source>
</evidence>
<dbReference type="HOGENOM" id="CLU_087195_3_0_5"/>
<dbReference type="InterPro" id="IPR015797">
    <property type="entry name" value="NUDIX_hydrolase-like_dom_sf"/>
</dbReference>
<comment type="cofactor">
    <cofactor evidence="3">
        <name>a divalent metal cation</name>
        <dbReference type="ChEBI" id="CHEBI:60240"/>
    </cofactor>
</comment>
<gene>
    <name evidence="3" type="primary">rppH</name>
    <name evidence="3" type="synonym">nudH</name>
    <name evidence="5" type="ordered locus">Hden_3407</name>
</gene>
<dbReference type="HAMAP" id="MF_00298">
    <property type="entry name" value="Nudix_RppH"/>
    <property type="match status" value="1"/>
</dbReference>
<dbReference type="eggNOG" id="COG1051">
    <property type="taxonomic scope" value="Bacteria"/>
</dbReference>
<dbReference type="NCBIfam" id="NF001938">
    <property type="entry name" value="PRK00714.1-5"/>
    <property type="match status" value="1"/>
</dbReference>
<sequence length="173" mass="19781">MTLLPNPSELSRAVLPFRSCVGIMLLNRDGLVWVGRRRPKWASDHMAHIWQMPQGGIDKYEPPRIAALRELREETGVTSVEVIGEHADWLTYELPENLLGIALKGRYRGQRQKWFAMRFLGDDSEIDIAPKGATKAEFNAWRWAPIESVPKLIIPFKRDVYERVTSAFGHLTG</sequence>
<feature type="short sequence motif" description="Nudix box" evidence="3">
    <location>
        <begin position="55"/>
        <end position="76"/>
    </location>
</feature>
<protein>
    <recommendedName>
        <fullName evidence="3">RNA pyrophosphohydrolase</fullName>
        <ecNumber evidence="3">3.6.1.-</ecNumber>
    </recommendedName>
    <alternativeName>
        <fullName evidence="3">(Di)nucleoside polyphosphate hydrolase</fullName>
    </alternativeName>
</protein>
<dbReference type="STRING" id="582899.Hden_3407"/>
<dbReference type="InterPro" id="IPR022927">
    <property type="entry name" value="RppH"/>
</dbReference>
<comment type="function">
    <text evidence="3">Accelerates the degradation of transcripts by removing pyrophosphate from the 5'-end of triphosphorylated RNA, leading to a more labile monophosphorylated state that can stimulate subsequent ribonuclease cleavage.</text>
</comment>
<dbReference type="GO" id="GO:0008893">
    <property type="term" value="F:guanosine-3',5'-bis(diphosphate) 3'-diphosphatase activity"/>
    <property type="evidence" value="ECO:0007669"/>
    <property type="project" value="TreeGrafter"/>
</dbReference>
<dbReference type="AlphaFoldDB" id="D8JXL9"/>
<dbReference type="Pfam" id="PF00293">
    <property type="entry name" value="NUDIX"/>
    <property type="match status" value="1"/>
</dbReference>
<keyword evidence="6" id="KW-1185">Reference proteome</keyword>
<dbReference type="EC" id="3.6.1.-" evidence="3"/>
<dbReference type="SUPFAM" id="SSF55811">
    <property type="entry name" value="Nudix"/>
    <property type="match status" value="1"/>
</dbReference>
<evidence type="ECO:0000256" key="1">
    <source>
        <dbReference type="ARBA" id="ARBA00001946"/>
    </source>
</evidence>
<comment type="similarity">
    <text evidence="3">Belongs to the Nudix hydrolase family. RppH subfamily.</text>
</comment>